<dbReference type="Pfam" id="PF11188">
    <property type="entry name" value="DUF2975"/>
    <property type="match status" value="1"/>
</dbReference>
<keyword evidence="1" id="KW-1133">Transmembrane helix</keyword>
<organism evidence="2 3">
    <name type="scientific">Pseudodesulfovibrio nedwellii</name>
    <dbReference type="NCBI Taxonomy" id="2973072"/>
    <lineage>
        <taxon>Bacteria</taxon>
        <taxon>Pseudomonadati</taxon>
        <taxon>Thermodesulfobacteriota</taxon>
        <taxon>Desulfovibrionia</taxon>
        <taxon>Desulfovibrionales</taxon>
        <taxon>Desulfovibrionaceae</taxon>
    </lineage>
</organism>
<evidence type="ECO:0000313" key="2">
    <source>
        <dbReference type="EMBL" id="BDQ38839.1"/>
    </source>
</evidence>
<evidence type="ECO:0008006" key="4">
    <source>
        <dbReference type="Google" id="ProtNLM"/>
    </source>
</evidence>
<accession>A0ABN6S6D1</accession>
<feature type="transmembrane region" description="Helical" evidence="1">
    <location>
        <begin position="12"/>
        <end position="32"/>
    </location>
</feature>
<name>A0ABN6S6D1_9BACT</name>
<reference evidence="2 3" key="1">
    <citation type="submission" date="2022-08" db="EMBL/GenBank/DDBJ databases">
        <title>Genome Sequence of the sulphate-reducing bacterium, Pseudodesulfovibrio sp. SYK.</title>
        <authorList>
            <person name="Kondo R."/>
            <person name="Kataoka T."/>
        </authorList>
    </citation>
    <scope>NUCLEOTIDE SEQUENCE [LARGE SCALE GENOMIC DNA]</scope>
    <source>
        <strain evidence="2 3">SYK</strain>
    </source>
</reference>
<keyword evidence="3" id="KW-1185">Reference proteome</keyword>
<evidence type="ECO:0000313" key="3">
    <source>
        <dbReference type="Proteomes" id="UP001317742"/>
    </source>
</evidence>
<gene>
    <name evidence="2" type="ORF">SYK_31990</name>
</gene>
<dbReference type="Proteomes" id="UP001317742">
    <property type="component" value="Chromosome"/>
</dbReference>
<sequence>MNERIQKFAKFFRAIFLVALIASPLIVGSIWLTGGEIMLMDDDSPSMAIEFLTEDLGIDEAQAPAYPLAWSTRILGLGVDMLPTAIGMLSLWWLVQLFSCFAAGEIFTRNTVMYIRRTGWTMLIGVCVGPIHEALLTLVLTINNPPGERMISISLDSANFEEVVIAGVIILVSWIMEEGRKLREVNELTV</sequence>
<protein>
    <recommendedName>
        <fullName evidence="4">DUF2975 domain-containing protein</fullName>
    </recommendedName>
</protein>
<proteinExistence type="predicted"/>
<keyword evidence="1" id="KW-0812">Transmembrane</keyword>
<feature type="transmembrane region" description="Helical" evidence="1">
    <location>
        <begin position="160"/>
        <end position="176"/>
    </location>
</feature>
<feature type="transmembrane region" description="Helical" evidence="1">
    <location>
        <begin position="119"/>
        <end position="140"/>
    </location>
</feature>
<evidence type="ECO:0000256" key="1">
    <source>
        <dbReference type="SAM" id="Phobius"/>
    </source>
</evidence>
<keyword evidence="1" id="KW-0472">Membrane</keyword>
<dbReference type="RefSeq" id="WP_281761330.1">
    <property type="nucleotide sequence ID" value="NZ_AP026709.1"/>
</dbReference>
<feature type="transmembrane region" description="Helical" evidence="1">
    <location>
        <begin position="85"/>
        <end position="107"/>
    </location>
</feature>
<dbReference type="EMBL" id="AP026709">
    <property type="protein sequence ID" value="BDQ38839.1"/>
    <property type="molecule type" value="Genomic_DNA"/>
</dbReference>
<dbReference type="InterPro" id="IPR021354">
    <property type="entry name" value="DUF2975"/>
</dbReference>